<dbReference type="Pfam" id="PF01565">
    <property type="entry name" value="FAD_binding_4"/>
    <property type="match status" value="1"/>
</dbReference>
<protein>
    <submittedName>
        <fullName evidence="2">FAD-binding protein</fullName>
    </submittedName>
</protein>
<dbReference type="AlphaFoldDB" id="A0A650CP87"/>
<dbReference type="RefSeq" id="WP_156006529.1">
    <property type="nucleotide sequence ID" value="NZ_CP045483.1"/>
</dbReference>
<dbReference type="GO" id="GO:0004458">
    <property type="term" value="F:D-lactate dehydrogenase (cytochrome) activity"/>
    <property type="evidence" value="ECO:0007669"/>
    <property type="project" value="TreeGrafter"/>
</dbReference>
<dbReference type="InterPro" id="IPR016166">
    <property type="entry name" value="FAD-bd_PCMH"/>
</dbReference>
<dbReference type="Gene3D" id="3.30.465.10">
    <property type="match status" value="1"/>
</dbReference>
<organism evidence="2 3">
    <name type="scientific">Stygiolobus azoricus</name>
    <dbReference type="NCBI Taxonomy" id="41675"/>
    <lineage>
        <taxon>Archaea</taxon>
        <taxon>Thermoproteota</taxon>
        <taxon>Thermoprotei</taxon>
        <taxon>Sulfolobales</taxon>
        <taxon>Sulfolobaceae</taxon>
        <taxon>Stygiolobus</taxon>
    </lineage>
</organism>
<dbReference type="GO" id="GO:0008720">
    <property type="term" value="F:D-lactate dehydrogenase (NAD+) activity"/>
    <property type="evidence" value="ECO:0007669"/>
    <property type="project" value="TreeGrafter"/>
</dbReference>
<dbReference type="InterPro" id="IPR036318">
    <property type="entry name" value="FAD-bd_PCMH-like_sf"/>
</dbReference>
<dbReference type="GO" id="GO:0071949">
    <property type="term" value="F:FAD binding"/>
    <property type="evidence" value="ECO:0007669"/>
    <property type="project" value="InterPro"/>
</dbReference>
<dbReference type="GO" id="GO:1903457">
    <property type="term" value="P:lactate catabolic process"/>
    <property type="evidence" value="ECO:0007669"/>
    <property type="project" value="TreeGrafter"/>
</dbReference>
<evidence type="ECO:0000313" key="2">
    <source>
        <dbReference type="EMBL" id="QGR19598.1"/>
    </source>
</evidence>
<evidence type="ECO:0000259" key="1">
    <source>
        <dbReference type="PROSITE" id="PS51387"/>
    </source>
</evidence>
<feature type="domain" description="FAD-binding PCMH-type" evidence="1">
    <location>
        <begin position="39"/>
        <end position="196"/>
    </location>
</feature>
<name>A0A650CP87_9CREN</name>
<reference evidence="2 3" key="1">
    <citation type="submission" date="2019-10" db="EMBL/GenBank/DDBJ databases">
        <title>Genome Sequences from Six Type Strain Members of the Archaeal Family Sulfolobaceae: Acidianus ambivalens, Acidianus infernus, Metallosphaera prunae, Stygiolobus azoricus, Sulfolobus metallicus, and Sulfurisphaera ohwakuensis.</title>
        <authorList>
            <person name="Counts J.A."/>
            <person name="Kelly R.M."/>
        </authorList>
    </citation>
    <scope>NUCLEOTIDE SEQUENCE [LARGE SCALE GENOMIC DNA]</scope>
    <source>
        <strain evidence="2 3">FC6</strain>
    </source>
</reference>
<dbReference type="InterPro" id="IPR016169">
    <property type="entry name" value="FAD-bd_PCMH_sub2"/>
</dbReference>
<evidence type="ECO:0000313" key="3">
    <source>
        <dbReference type="Proteomes" id="UP000423396"/>
    </source>
</evidence>
<dbReference type="Proteomes" id="UP000423396">
    <property type="component" value="Chromosome"/>
</dbReference>
<dbReference type="SUPFAM" id="SSF56176">
    <property type="entry name" value="FAD-binding/transporter-associated domain-like"/>
    <property type="match status" value="1"/>
</dbReference>
<sequence length="396" mass="45212">MSVFSYLIKRGIEVSQDPKIIEEKSKDWSFVSPLLSKYTSLKADAVAFPKNEEEVISIVEFALQMHVPLIPRGAGYGTVGGLIPLKGGLIVDMSKMNHIKEHEDYVEAEAGAKFTFNARVYPTIYQKATVGGYFCGGSWGIGSYEYGPNWDQVIEVTMVNPKGKLVTLKGGDIKIAAHAEGTTGIVTRLKILKREYANDVSKLFLFDTYQDAIKFIQKIYEDEIPLYHITLRSPEIAKLTEKSTGFSTDKWQVLITYPENREIKLEGGYDGTLLWGRRNLFFAAVYVTSNMLMKGIYYNQYHIPIEELSEWITKTREINPIIESEFANDWKGHTYFIVQGGERFNKLLELFSESSFNLHSIYINDRLPREHVSKIVNYKKAYDKEDLINPGKVKFQ</sequence>
<gene>
    <name evidence="2" type="ORF">D1868_06055</name>
</gene>
<dbReference type="PANTHER" id="PTHR11748:SF118">
    <property type="entry name" value="ALKYLDIHYDROXYACETONEPHOSPHATE SYNTHASE (PRECURSOR)"/>
    <property type="match status" value="1"/>
</dbReference>
<dbReference type="OrthoDB" id="26910at2157"/>
<dbReference type="GeneID" id="42798615"/>
<keyword evidence="3" id="KW-1185">Reference proteome</keyword>
<dbReference type="InterPro" id="IPR006094">
    <property type="entry name" value="Oxid_FAD_bind_N"/>
</dbReference>
<accession>A0A650CP87</accession>
<proteinExistence type="predicted"/>
<dbReference type="PROSITE" id="PS51387">
    <property type="entry name" value="FAD_PCMH"/>
    <property type="match status" value="1"/>
</dbReference>
<dbReference type="KEGG" id="sazo:D1868_06055"/>
<dbReference type="PANTHER" id="PTHR11748">
    <property type="entry name" value="D-LACTATE DEHYDROGENASE"/>
    <property type="match status" value="1"/>
</dbReference>
<dbReference type="EMBL" id="CP045483">
    <property type="protein sequence ID" value="QGR19598.1"/>
    <property type="molecule type" value="Genomic_DNA"/>
</dbReference>